<dbReference type="PANTHER" id="PTHR12128">
    <property type="entry name" value="DIHYDRODIPICOLINATE SYNTHASE"/>
    <property type="match status" value="1"/>
</dbReference>
<dbReference type="PANTHER" id="PTHR12128:SF66">
    <property type="entry name" value="4-HYDROXY-2-OXOGLUTARATE ALDOLASE, MITOCHONDRIAL"/>
    <property type="match status" value="1"/>
</dbReference>
<comment type="catalytic activity">
    <reaction evidence="11 12">
        <text>L-aspartate 4-semialdehyde + pyruvate = (2S,4S)-4-hydroxy-2,3,4,5-tetrahydrodipicolinate + H2O + H(+)</text>
        <dbReference type="Rhea" id="RHEA:34171"/>
        <dbReference type="ChEBI" id="CHEBI:15361"/>
        <dbReference type="ChEBI" id="CHEBI:15377"/>
        <dbReference type="ChEBI" id="CHEBI:15378"/>
        <dbReference type="ChEBI" id="CHEBI:67139"/>
        <dbReference type="ChEBI" id="CHEBI:537519"/>
        <dbReference type="EC" id="4.3.3.7"/>
    </reaction>
</comment>
<name>A0A975HID8_9GAMM</name>
<evidence type="ECO:0000256" key="10">
    <source>
        <dbReference type="ARBA" id="ARBA00023270"/>
    </source>
</evidence>
<keyword evidence="9 12" id="KW-0456">Lyase</keyword>
<dbReference type="GO" id="GO:0008840">
    <property type="term" value="F:4-hydroxy-tetrahydrodipicolinate synthase activity"/>
    <property type="evidence" value="ECO:0007669"/>
    <property type="project" value="UniProtKB-UniRule"/>
</dbReference>
<comment type="caution">
    <text evidence="12">Was originally thought to be a dihydrodipicolinate synthase (DHDPS), catalyzing the condensation of (S)-aspartate-beta-semialdehyde [(S)-ASA] and pyruvate to dihydrodipicolinate (DHDP). However, it was shown in E.coli that the product of the enzymatic reaction is not dihydrodipicolinate but in fact (4S)-4-hydroxy-2,3,4,5-tetrahydro-(2S)-dipicolinic acid (HTPA), and that the consecutive dehydration reaction leading to DHDP is not spontaneous but catalyzed by DapB.</text>
</comment>
<proteinExistence type="inferred from homology"/>
<keyword evidence="7 12" id="KW-0220">Diaminopimelate biosynthesis</keyword>
<dbReference type="Proteomes" id="UP000682739">
    <property type="component" value="Chromosome"/>
</dbReference>
<evidence type="ECO:0000313" key="16">
    <source>
        <dbReference type="EMBL" id="QTH64107.1"/>
    </source>
</evidence>
<dbReference type="Gene3D" id="3.20.20.70">
    <property type="entry name" value="Aldolase class I"/>
    <property type="match status" value="1"/>
</dbReference>
<evidence type="ECO:0000256" key="12">
    <source>
        <dbReference type="HAMAP-Rule" id="MF_00418"/>
    </source>
</evidence>
<feature type="active site" description="Proton donor/acceptor" evidence="12 14">
    <location>
        <position position="138"/>
    </location>
</feature>
<dbReference type="PROSITE" id="PS00666">
    <property type="entry name" value="DHDPS_2"/>
    <property type="match status" value="1"/>
</dbReference>
<dbReference type="HAMAP" id="MF_00418">
    <property type="entry name" value="DapA"/>
    <property type="match status" value="1"/>
</dbReference>
<accession>A0A975HID8</accession>
<comment type="subcellular location">
    <subcellularLocation>
        <location evidence="12">Cytoplasm</location>
    </subcellularLocation>
</comment>
<dbReference type="GO" id="GO:0009089">
    <property type="term" value="P:lysine biosynthetic process via diaminopimelate"/>
    <property type="evidence" value="ECO:0007669"/>
    <property type="project" value="UniProtKB-UniRule"/>
</dbReference>
<keyword evidence="5 12" id="KW-0963">Cytoplasm</keyword>
<feature type="site" description="Part of a proton relay during catalysis" evidence="12">
    <location>
        <position position="112"/>
    </location>
</feature>
<dbReference type="GO" id="GO:0019877">
    <property type="term" value="P:diaminopimelate biosynthetic process"/>
    <property type="evidence" value="ECO:0007669"/>
    <property type="project" value="UniProtKB-UniRule"/>
</dbReference>
<protein>
    <recommendedName>
        <fullName evidence="4 12">4-hydroxy-tetrahydrodipicolinate synthase</fullName>
        <shortName evidence="12">HTPA synthase</shortName>
        <ecNumber evidence="4 12">4.3.3.7</ecNumber>
    </recommendedName>
</protein>
<keyword evidence="10 12" id="KW-0704">Schiff base</keyword>
<dbReference type="Pfam" id="PF00701">
    <property type="entry name" value="DHDPS"/>
    <property type="match status" value="1"/>
</dbReference>
<comment type="subunit">
    <text evidence="12">Homotetramer; dimer of dimers.</text>
</comment>
<dbReference type="PRINTS" id="PR00146">
    <property type="entry name" value="DHPICSNTHASE"/>
</dbReference>
<dbReference type="EMBL" id="CP072110">
    <property type="protein sequence ID" value="QTH64107.1"/>
    <property type="molecule type" value="Genomic_DNA"/>
</dbReference>
<keyword evidence="6 12" id="KW-0028">Amino-acid biosynthesis</keyword>
<keyword evidence="8 12" id="KW-0457">Lysine biosynthesis</keyword>
<reference evidence="16" key="1">
    <citation type="submission" date="2021-03" db="EMBL/GenBank/DDBJ databases">
        <title>Description of Psychrosphaera ytuae sp. nov. isolated from deep sea sediment of South China Sea.</title>
        <authorList>
            <person name="Zhang J."/>
            <person name="Xu X.-D."/>
        </authorList>
    </citation>
    <scope>NUCLEOTIDE SEQUENCE</scope>
    <source>
        <strain evidence="16">MTZ26</strain>
    </source>
</reference>
<gene>
    <name evidence="12" type="primary">dapA</name>
    <name evidence="16" type="ORF">J1N51_01060</name>
</gene>
<evidence type="ECO:0000313" key="17">
    <source>
        <dbReference type="Proteomes" id="UP000682739"/>
    </source>
</evidence>
<dbReference type="EC" id="4.3.3.7" evidence="4 12"/>
<evidence type="ECO:0000256" key="15">
    <source>
        <dbReference type="PIRSR" id="PIRSR001365-2"/>
    </source>
</evidence>
<evidence type="ECO:0000256" key="11">
    <source>
        <dbReference type="ARBA" id="ARBA00047836"/>
    </source>
</evidence>
<dbReference type="PIRSF" id="PIRSF001365">
    <property type="entry name" value="DHDPS"/>
    <property type="match status" value="1"/>
</dbReference>
<organism evidence="16 17">
    <name type="scientific">Psychrosphaera ytuae</name>
    <dbReference type="NCBI Taxonomy" id="2820710"/>
    <lineage>
        <taxon>Bacteria</taxon>
        <taxon>Pseudomonadati</taxon>
        <taxon>Pseudomonadota</taxon>
        <taxon>Gammaproteobacteria</taxon>
        <taxon>Alteromonadales</taxon>
        <taxon>Pseudoalteromonadaceae</taxon>
        <taxon>Psychrosphaera</taxon>
    </lineage>
</organism>
<evidence type="ECO:0000256" key="6">
    <source>
        <dbReference type="ARBA" id="ARBA00022605"/>
    </source>
</evidence>
<dbReference type="KEGG" id="psym:J1N51_01060"/>
<evidence type="ECO:0000256" key="3">
    <source>
        <dbReference type="ARBA" id="ARBA00007592"/>
    </source>
</evidence>
<dbReference type="CDD" id="cd00950">
    <property type="entry name" value="DHDPS"/>
    <property type="match status" value="1"/>
</dbReference>
<dbReference type="AlphaFoldDB" id="A0A975HID8"/>
<evidence type="ECO:0000256" key="8">
    <source>
        <dbReference type="ARBA" id="ARBA00023154"/>
    </source>
</evidence>
<sequence>MSLKEKFSGSFVALITPMSEQGEIDFDALSKLIEWHIENGTNGLVILGTTAETVTLTEQEKWAVLTHAIKINDGRLPIIVGNGSNCTATTIATTKKYNELAIDGYLTVTPYYNKPNQRGTVAHFKAVAEATDKPIILYNVPGRTNLDLSNDSVITLMAIKNIVGIKDATGDLDRVGVFKQASDEFVLLSGDDATSREFVRLGGHGTISVTANVAPHFVAEMITAARKGDSTLASSVDSKIEALHKDLFIEPNPVPAKFALKELGLISSDFVRLPLVELEPNSKNVIKQALQPIK</sequence>
<evidence type="ECO:0000256" key="1">
    <source>
        <dbReference type="ARBA" id="ARBA00003294"/>
    </source>
</evidence>
<comment type="pathway">
    <text evidence="2 12">Amino-acid biosynthesis; L-lysine biosynthesis via DAP pathway; (S)-tetrahydrodipicolinate from L-aspartate: step 3/4.</text>
</comment>
<comment type="function">
    <text evidence="1 12">Catalyzes the condensation of (S)-aspartate-beta-semialdehyde [(S)-ASA] and pyruvate to 4-hydroxy-tetrahydrodipicolinate (HTPA).</text>
</comment>
<evidence type="ECO:0000256" key="9">
    <source>
        <dbReference type="ARBA" id="ARBA00023239"/>
    </source>
</evidence>
<feature type="active site" description="Schiff-base intermediate with substrate" evidence="12 14">
    <location>
        <position position="166"/>
    </location>
</feature>
<dbReference type="GO" id="GO:0005829">
    <property type="term" value="C:cytosol"/>
    <property type="evidence" value="ECO:0007669"/>
    <property type="project" value="TreeGrafter"/>
</dbReference>
<feature type="binding site" evidence="12 15">
    <location>
        <position position="50"/>
    </location>
    <ligand>
        <name>pyruvate</name>
        <dbReference type="ChEBI" id="CHEBI:15361"/>
    </ligand>
</feature>
<evidence type="ECO:0000256" key="4">
    <source>
        <dbReference type="ARBA" id="ARBA00012086"/>
    </source>
</evidence>
<dbReference type="NCBIfam" id="TIGR00674">
    <property type="entry name" value="dapA"/>
    <property type="match status" value="1"/>
</dbReference>
<keyword evidence="17" id="KW-1185">Reference proteome</keyword>
<evidence type="ECO:0000256" key="14">
    <source>
        <dbReference type="PIRSR" id="PIRSR001365-1"/>
    </source>
</evidence>
<dbReference type="InterPro" id="IPR005263">
    <property type="entry name" value="DapA"/>
</dbReference>
<comment type="similarity">
    <text evidence="3 12 13">Belongs to the DapA family.</text>
</comment>
<evidence type="ECO:0000256" key="5">
    <source>
        <dbReference type="ARBA" id="ARBA00022490"/>
    </source>
</evidence>
<dbReference type="SMART" id="SM01130">
    <property type="entry name" value="DHDPS"/>
    <property type="match status" value="1"/>
</dbReference>
<feature type="site" description="Part of a proton relay during catalysis" evidence="12">
    <location>
        <position position="49"/>
    </location>
</feature>
<evidence type="ECO:0000256" key="2">
    <source>
        <dbReference type="ARBA" id="ARBA00005120"/>
    </source>
</evidence>
<dbReference type="InterPro" id="IPR002220">
    <property type="entry name" value="DapA-like"/>
</dbReference>
<dbReference type="InterPro" id="IPR020625">
    <property type="entry name" value="Schiff_base-form_aldolases_AS"/>
</dbReference>
<dbReference type="RefSeq" id="WP_208832162.1">
    <property type="nucleotide sequence ID" value="NZ_CP072110.1"/>
</dbReference>
<evidence type="ECO:0000256" key="7">
    <source>
        <dbReference type="ARBA" id="ARBA00022915"/>
    </source>
</evidence>
<evidence type="ECO:0000256" key="13">
    <source>
        <dbReference type="PIRNR" id="PIRNR001365"/>
    </source>
</evidence>
<dbReference type="InterPro" id="IPR013785">
    <property type="entry name" value="Aldolase_TIM"/>
</dbReference>
<dbReference type="SUPFAM" id="SSF51569">
    <property type="entry name" value="Aldolase"/>
    <property type="match status" value="1"/>
</dbReference>
<feature type="binding site" evidence="12 15">
    <location>
        <position position="207"/>
    </location>
    <ligand>
        <name>pyruvate</name>
        <dbReference type="ChEBI" id="CHEBI:15361"/>
    </ligand>
</feature>